<evidence type="ECO:0000259" key="2">
    <source>
        <dbReference type="Pfam" id="PF02374"/>
    </source>
</evidence>
<evidence type="ECO:0000313" key="4">
    <source>
        <dbReference type="EMBL" id="KAL2612740.1"/>
    </source>
</evidence>
<comment type="caution">
    <text evidence="4">The sequence shown here is derived from an EMBL/GenBank/DDBJ whole genome shotgun (WGS) entry which is preliminary data.</text>
</comment>
<dbReference type="SUPFAM" id="SSF52540">
    <property type="entry name" value="P-loop containing nucleoside triphosphate hydrolases"/>
    <property type="match status" value="1"/>
</dbReference>
<feature type="domain" description="ArsA HSP20-like" evidence="3">
    <location>
        <begin position="377"/>
        <end position="435"/>
    </location>
</feature>
<evidence type="ECO:0000313" key="5">
    <source>
        <dbReference type="Proteomes" id="UP001605036"/>
    </source>
</evidence>
<sequence>MAMFTHLPLKPSIGPPIPRFGSRFLVVKCNAVAGGSSAPASPPTKLVTFIGKGGVGKTTCAVLAAQYYASQGLRTCLAVQSQDPTAEFLLSEKLGTYSAPLKNGNLAAFRLESTKLLAEPWSQLKNADAELKFSQGALDEVVSDELSILPGMDSFLAIGLLDSLSNFTGNSVKLKPRSTEQYDVVVYDGPSSEETLRIIGAPERTRWYLRRLRSLADKTDTGRVTLPSIMKAVEASTLERGPSERSTAEIWNFVDSVFSKIVDTFSDPRRFGCYIVTDFRNQLASDSALRYWGCAVQAGVVVSGAFYTATPENSDLLSDAVRESYGPLALGEVPPLSFTTSPDWKKVLTEFEAGDMLNGKQLPAAPPGVVFDKAARTVTLFLPGFAKSEIKLSQWRGGSELLVDVGDQRRSIILPSDMRGKVAGAKFQNKSLVVTIKGS</sequence>
<evidence type="ECO:0000259" key="3">
    <source>
        <dbReference type="Pfam" id="PF17886"/>
    </source>
</evidence>
<dbReference type="PANTHER" id="PTHR43868">
    <property type="entry name" value="OS02G0711200 PROTEIN"/>
    <property type="match status" value="1"/>
</dbReference>
<feature type="domain" description="ArsA/GET3 Anion-transporting ATPase-like" evidence="2">
    <location>
        <begin position="44"/>
        <end position="273"/>
    </location>
</feature>
<dbReference type="InterPro" id="IPR025723">
    <property type="entry name" value="ArsA/GET3_ATPase-like"/>
</dbReference>
<dbReference type="InterPro" id="IPR040612">
    <property type="entry name" value="ArsA_HSP20-like"/>
</dbReference>
<dbReference type="EMBL" id="JBHFFA010000007">
    <property type="protein sequence ID" value="KAL2612740.1"/>
    <property type="molecule type" value="Genomic_DNA"/>
</dbReference>
<dbReference type="InterPro" id="IPR027417">
    <property type="entry name" value="P-loop_NTPase"/>
</dbReference>
<accession>A0ABD1XUW3</accession>
<dbReference type="Pfam" id="PF02374">
    <property type="entry name" value="ArsA_ATPase"/>
    <property type="match status" value="1"/>
</dbReference>
<dbReference type="CDD" id="cd02035">
    <property type="entry name" value="ArsA"/>
    <property type="match status" value="1"/>
</dbReference>
<dbReference type="InterPro" id="IPR008978">
    <property type="entry name" value="HSP20-like_chaperone"/>
</dbReference>
<dbReference type="InterPro" id="IPR053262">
    <property type="entry name" value="ArsA_ATPase-like"/>
</dbReference>
<organism evidence="4 5">
    <name type="scientific">Riccia fluitans</name>
    <dbReference type="NCBI Taxonomy" id="41844"/>
    <lineage>
        <taxon>Eukaryota</taxon>
        <taxon>Viridiplantae</taxon>
        <taxon>Streptophyta</taxon>
        <taxon>Embryophyta</taxon>
        <taxon>Marchantiophyta</taxon>
        <taxon>Marchantiopsida</taxon>
        <taxon>Marchantiidae</taxon>
        <taxon>Marchantiales</taxon>
        <taxon>Ricciaceae</taxon>
        <taxon>Riccia</taxon>
    </lineage>
</organism>
<dbReference type="AlphaFoldDB" id="A0ABD1XUW3"/>
<name>A0ABD1XUW3_9MARC</name>
<proteinExistence type="inferred from homology"/>
<reference evidence="4 5" key="1">
    <citation type="submission" date="2024-09" db="EMBL/GenBank/DDBJ databases">
        <title>Chromosome-scale assembly of Riccia fluitans.</title>
        <authorList>
            <person name="Paukszto L."/>
            <person name="Sawicki J."/>
            <person name="Karawczyk K."/>
            <person name="Piernik-Szablinska J."/>
            <person name="Szczecinska M."/>
            <person name="Mazdziarz M."/>
        </authorList>
    </citation>
    <scope>NUCLEOTIDE SEQUENCE [LARGE SCALE GENOMIC DNA]</scope>
    <source>
        <strain evidence="4">Rf_01</strain>
        <tissue evidence="4">Aerial parts of the thallus</tissue>
    </source>
</reference>
<keyword evidence="5" id="KW-1185">Reference proteome</keyword>
<dbReference type="Proteomes" id="UP001605036">
    <property type="component" value="Unassembled WGS sequence"/>
</dbReference>
<dbReference type="Gene3D" id="2.60.40.790">
    <property type="match status" value="1"/>
</dbReference>
<gene>
    <name evidence="4" type="ORF">R1flu_024432</name>
</gene>
<dbReference type="PANTHER" id="PTHR43868:SF1">
    <property type="entry name" value="P-LOOP CONTAINING NUCLEOSIDE TRIPHOSPHATE HYDROLASES SUPERFAMILY PROTEIN"/>
    <property type="match status" value="1"/>
</dbReference>
<protein>
    <submittedName>
        <fullName evidence="4">Uncharacterized protein</fullName>
    </submittedName>
</protein>
<evidence type="ECO:0000256" key="1">
    <source>
        <dbReference type="ARBA" id="ARBA00011040"/>
    </source>
</evidence>
<dbReference type="Pfam" id="PF17886">
    <property type="entry name" value="ArsA_HSP20"/>
    <property type="match status" value="1"/>
</dbReference>
<dbReference type="Gene3D" id="3.40.50.300">
    <property type="entry name" value="P-loop containing nucleotide triphosphate hydrolases"/>
    <property type="match status" value="1"/>
</dbReference>
<comment type="similarity">
    <text evidence="1">Belongs to the arsA ATPase family.</text>
</comment>